<proteinExistence type="predicted"/>
<evidence type="ECO:0000313" key="3">
    <source>
        <dbReference type="Proteomes" id="UP000024635"/>
    </source>
</evidence>
<dbReference type="EMBL" id="JARK01001455">
    <property type="protein sequence ID" value="EYB99974.1"/>
    <property type="molecule type" value="Genomic_DNA"/>
</dbReference>
<dbReference type="Proteomes" id="UP000024635">
    <property type="component" value="Unassembled WGS sequence"/>
</dbReference>
<sequence length="73" mass="8300">MQRTPSILLHEKICSGALRSGRRQLPEDEQPIISAEEGNSEYDSWVLPPPVDRDNSDRSRKPHPSPSNIFDDM</sequence>
<name>A0A016TBG9_9BILA</name>
<organism evidence="2 3">
    <name type="scientific">Ancylostoma ceylanicum</name>
    <dbReference type="NCBI Taxonomy" id="53326"/>
    <lineage>
        <taxon>Eukaryota</taxon>
        <taxon>Metazoa</taxon>
        <taxon>Ecdysozoa</taxon>
        <taxon>Nematoda</taxon>
        <taxon>Chromadorea</taxon>
        <taxon>Rhabditida</taxon>
        <taxon>Rhabditina</taxon>
        <taxon>Rhabditomorpha</taxon>
        <taxon>Strongyloidea</taxon>
        <taxon>Ancylostomatidae</taxon>
        <taxon>Ancylostomatinae</taxon>
        <taxon>Ancylostoma</taxon>
    </lineage>
</organism>
<dbReference type="AlphaFoldDB" id="A0A016TBG9"/>
<comment type="caution">
    <text evidence="2">The sequence shown here is derived from an EMBL/GenBank/DDBJ whole genome shotgun (WGS) entry which is preliminary data.</text>
</comment>
<gene>
    <name evidence="2" type="primary">Acey_s0119.g881</name>
    <name evidence="2" type="ORF">Y032_0119g881</name>
</gene>
<reference evidence="3" key="1">
    <citation type="journal article" date="2015" name="Nat. Genet.">
        <title>The genome and transcriptome of the zoonotic hookworm Ancylostoma ceylanicum identify infection-specific gene families.</title>
        <authorList>
            <person name="Schwarz E.M."/>
            <person name="Hu Y."/>
            <person name="Antoshechkin I."/>
            <person name="Miller M.M."/>
            <person name="Sternberg P.W."/>
            <person name="Aroian R.V."/>
        </authorList>
    </citation>
    <scope>NUCLEOTIDE SEQUENCE</scope>
    <source>
        <strain evidence="3">HY135</strain>
    </source>
</reference>
<accession>A0A016TBG9</accession>
<keyword evidence="3" id="KW-1185">Reference proteome</keyword>
<protein>
    <submittedName>
        <fullName evidence="2">Uncharacterized protein</fullName>
    </submittedName>
</protein>
<evidence type="ECO:0000313" key="2">
    <source>
        <dbReference type="EMBL" id="EYB99974.1"/>
    </source>
</evidence>
<dbReference type="OrthoDB" id="203099at2759"/>
<feature type="region of interest" description="Disordered" evidence="1">
    <location>
        <begin position="34"/>
        <end position="73"/>
    </location>
</feature>
<evidence type="ECO:0000256" key="1">
    <source>
        <dbReference type="SAM" id="MobiDB-lite"/>
    </source>
</evidence>